<keyword evidence="1" id="KW-0472">Membrane</keyword>
<keyword evidence="1" id="KW-1133">Transmembrane helix</keyword>
<organism evidence="2 3">
    <name type="scientific">Maccoyibacter intestinihominis</name>
    <dbReference type="NCBI Taxonomy" id="3133499"/>
    <lineage>
        <taxon>Bacteria</taxon>
        <taxon>Bacillati</taxon>
        <taxon>Bacillota</taxon>
        <taxon>Clostridia</taxon>
        <taxon>Lachnospirales</taxon>
        <taxon>Lachnospiraceae</taxon>
        <taxon>Maccoyibacter</taxon>
    </lineage>
</organism>
<comment type="caution">
    <text evidence="2">The sequence shown here is derived from an EMBL/GenBank/DDBJ whole genome shotgun (WGS) entry which is preliminary data.</text>
</comment>
<name>A0ABV1HBX7_9FIRM</name>
<sequence length="424" mass="48687">MEDMKWLLKRCGFPILILLTVVIAGMICWGLLHTEEKKVAEEVWEPLVEIEDSETVTEEENDTETSIDSAYWFIPQASDCLILEEEKEQLQSTVLSAAESVREIYKDIVIADAPSYSSGINEFTHEQRKAVVEQLGRSGLVSVEEDTAMQNHEVIETFYADYLDGRDSMVTVFEVYRDGLIGAVTFIYRKGELQTYYIGIRWKEGGIPEIQGTSVSNVAEIKLTEKGYFIYAYEYVIAHASLRQYWRIEALPEDCRELTEKYISGLSYVNYNVLVTNWDSSNVEDILMPCMYEDIYRISTGENLKTEDWKIPAEEYERIMTTYFPVSVEQLKEHCGYAEGSNSYEYEMIYASPYPPFGEVVDYTKNADGTITLIVDGVWPDYNSDLAFRNTVVVLPFEDGTFRYLSNSIEQIELELPPIARKKG</sequence>
<dbReference type="EMBL" id="JBBMEX010000004">
    <property type="protein sequence ID" value="MEQ2557217.1"/>
    <property type="molecule type" value="Genomic_DNA"/>
</dbReference>
<dbReference type="Pfam" id="PF19546">
    <property type="entry name" value="DUF6070"/>
    <property type="match status" value="1"/>
</dbReference>
<proteinExistence type="predicted"/>
<dbReference type="InterPro" id="IPR045714">
    <property type="entry name" value="DUF6070"/>
</dbReference>
<feature type="transmembrane region" description="Helical" evidence="1">
    <location>
        <begin position="12"/>
        <end position="32"/>
    </location>
</feature>
<keyword evidence="3" id="KW-1185">Reference proteome</keyword>
<evidence type="ECO:0000313" key="3">
    <source>
        <dbReference type="Proteomes" id="UP001454489"/>
    </source>
</evidence>
<dbReference type="Proteomes" id="UP001454489">
    <property type="component" value="Unassembled WGS sequence"/>
</dbReference>
<protein>
    <submittedName>
        <fullName evidence="2">DUF6070 family protein</fullName>
    </submittedName>
</protein>
<dbReference type="RefSeq" id="WP_353530324.1">
    <property type="nucleotide sequence ID" value="NZ_JBBMEX010000004.1"/>
</dbReference>
<evidence type="ECO:0000256" key="1">
    <source>
        <dbReference type="SAM" id="Phobius"/>
    </source>
</evidence>
<keyword evidence="1" id="KW-0812">Transmembrane</keyword>
<accession>A0ABV1HBX7</accession>
<gene>
    <name evidence="2" type="ORF">WMO43_04910</name>
</gene>
<evidence type="ECO:0000313" key="2">
    <source>
        <dbReference type="EMBL" id="MEQ2557217.1"/>
    </source>
</evidence>
<reference evidence="2 3" key="1">
    <citation type="submission" date="2024-03" db="EMBL/GenBank/DDBJ databases">
        <title>Human intestinal bacterial collection.</title>
        <authorList>
            <person name="Pauvert C."/>
            <person name="Hitch T.C.A."/>
            <person name="Clavel T."/>
        </authorList>
    </citation>
    <scope>NUCLEOTIDE SEQUENCE [LARGE SCALE GENOMIC DNA]</scope>
    <source>
        <strain evidence="2 3">CLA-AA-H185</strain>
    </source>
</reference>